<organism evidence="3 5">
    <name type="scientific">Turicibacter bilis</name>
    <dbReference type="NCBI Taxonomy" id="2735723"/>
    <lineage>
        <taxon>Bacteria</taxon>
        <taxon>Bacillati</taxon>
        <taxon>Bacillota</taxon>
        <taxon>Erysipelotrichia</taxon>
        <taxon>Erysipelotrichales</taxon>
        <taxon>Turicibacteraceae</taxon>
        <taxon>Turicibacter</taxon>
    </lineage>
</organism>
<dbReference type="EMBL" id="CP071250">
    <property type="protein sequence ID" value="UUF08479.1"/>
    <property type="molecule type" value="Genomic_DNA"/>
</dbReference>
<dbReference type="EMBL" id="CP071249">
    <property type="protein sequence ID" value="UUF04933.1"/>
    <property type="molecule type" value="Genomic_DNA"/>
</dbReference>
<dbReference type="PROSITE" id="PS51482">
    <property type="entry name" value="DEGV"/>
    <property type="match status" value="1"/>
</dbReference>
<dbReference type="InterPro" id="IPR043168">
    <property type="entry name" value="DegV_C"/>
</dbReference>
<dbReference type="Proteomes" id="UP001058072">
    <property type="component" value="Chromosome"/>
</dbReference>
<dbReference type="GO" id="GO:0008289">
    <property type="term" value="F:lipid binding"/>
    <property type="evidence" value="ECO:0007669"/>
    <property type="project" value="UniProtKB-KW"/>
</dbReference>
<keyword evidence="4" id="KW-1185">Reference proteome</keyword>
<protein>
    <submittedName>
        <fullName evidence="3">DegV family protein</fullName>
    </submittedName>
</protein>
<dbReference type="PANTHER" id="PTHR33434:SF2">
    <property type="entry name" value="FATTY ACID-BINDING PROTEIN TM_1468"/>
    <property type="match status" value="1"/>
</dbReference>
<evidence type="ECO:0000313" key="4">
    <source>
        <dbReference type="Proteomes" id="UP001058016"/>
    </source>
</evidence>
<evidence type="ECO:0000256" key="1">
    <source>
        <dbReference type="ARBA" id="ARBA00023121"/>
    </source>
</evidence>
<reference evidence="3 4" key="1">
    <citation type="submission" date="2021-03" db="EMBL/GenBank/DDBJ databases">
        <title>Comparative Genomics and Metabolomics in the genus Turicibacter.</title>
        <authorList>
            <person name="Maki J."/>
            <person name="Looft T."/>
        </authorList>
    </citation>
    <scope>NUCLEOTIDE SEQUENCE</scope>
    <source>
        <strain evidence="3">ISU324</strain>
        <strain evidence="2 4">MMM721</strain>
    </source>
</reference>
<sequence>MAKIAIVSDSTGCIPAEELKALDIHVNYISIVFGTESYREFIDMTPEEFMERCENYSGLPTTSQPSPGSTMELYESLFAQGYEDIIHINISSQLSGSHQTAKTCAEMVNPEHIHVFDSRTVTYTQGMFAVYAAKKAQEGASVQEILDYLEMMRENNQFYAAINDLTNLRKGGRLSNVEAALGSLLQIKPICQMQPDGTLQAIEKIRTFKKSLKRLIEIGKEAKLTDDYQLVVMHIGNEEGAKTVQAELQEVYPNHEVKIYPISLVVAVHGGPGAVAIGWVKHK</sequence>
<accession>A0A9Q9CGE5</accession>
<dbReference type="InterPro" id="IPR050270">
    <property type="entry name" value="DegV_domain_contain"/>
</dbReference>
<dbReference type="AlphaFoldDB" id="A0A9Q9CGE5"/>
<dbReference type="NCBIfam" id="TIGR00762">
    <property type="entry name" value="DegV"/>
    <property type="match status" value="1"/>
</dbReference>
<dbReference type="InterPro" id="IPR003797">
    <property type="entry name" value="DegV"/>
</dbReference>
<name>A0A9Q9CGE5_9FIRM</name>
<proteinExistence type="predicted"/>
<gene>
    <name evidence="2" type="ORF">J0J69_07165</name>
    <name evidence="3" type="ORF">J0J70_00015</name>
</gene>
<dbReference type="PANTHER" id="PTHR33434">
    <property type="entry name" value="DEGV DOMAIN-CONTAINING PROTEIN DR_1986-RELATED"/>
    <property type="match status" value="1"/>
</dbReference>
<dbReference type="Gene3D" id="3.30.1180.10">
    <property type="match status" value="1"/>
</dbReference>
<dbReference type="Proteomes" id="UP001058016">
    <property type="component" value="Chromosome"/>
</dbReference>
<dbReference type="Pfam" id="PF02645">
    <property type="entry name" value="DegV"/>
    <property type="match status" value="1"/>
</dbReference>
<dbReference type="RefSeq" id="WP_055242824.1">
    <property type="nucleotide sequence ID" value="NZ_CP071249.1"/>
</dbReference>
<dbReference type="SUPFAM" id="SSF82549">
    <property type="entry name" value="DAK1/DegV-like"/>
    <property type="match status" value="1"/>
</dbReference>
<evidence type="ECO:0000313" key="5">
    <source>
        <dbReference type="Proteomes" id="UP001058072"/>
    </source>
</evidence>
<keyword evidence="1" id="KW-0446">Lipid-binding</keyword>
<evidence type="ECO:0000313" key="2">
    <source>
        <dbReference type="EMBL" id="UUF04933.1"/>
    </source>
</evidence>
<dbReference type="Gene3D" id="3.40.50.10170">
    <property type="match status" value="1"/>
</dbReference>
<evidence type="ECO:0000313" key="3">
    <source>
        <dbReference type="EMBL" id="UUF08479.1"/>
    </source>
</evidence>